<organism evidence="1 2">
    <name type="scientific">Mucilaginibacter yixingensis</name>
    <dbReference type="NCBI Taxonomy" id="1295612"/>
    <lineage>
        <taxon>Bacteria</taxon>
        <taxon>Pseudomonadati</taxon>
        <taxon>Bacteroidota</taxon>
        <taxon>Sphingobacteriia</taxon>
        <taxon>Sphingobacteriales</taxon>
        <taxon>Sphingobacteriaceae</taxon>
        <taxon>Mucilaginibacter</taxon>
    </lineage>
</organism>
<sequence length="37" mass="4347">MKKGDKFGTYPLWVLLWKYEQGMCSIYPNCNTPVTFS</sequence>
<keyword evidence="2" id="KW-1185">Reference proteome</keyword>
<evidence type="ECO:0000313" key="1">
    <source>
        <dbReference type="EMBL" id="PTQ92932.1"/>
    </source>
</evidence>
<name>A0A2T5J530_9SPHI</name>
<reference evidence="1 2" key="1">
    <citation type="submission" date="2018-04" db="EMBL/GenBank/DDBJ databases">
        <title>Genomic Encyclopedia of Archaeal and Bacterial Type Strains, Phase II (KMG-II): from individual species to whole genera.</title>
        <authorList>
            <person name="Goeker M."/>
        </authorList>
    </citation>
    <scope>NUCLEOTIDE SEQUENCE [LARGE SCALE GENOMIC DNA]</scope>
    <source>
        <strain evidence="1 2">DSM 26809</strain>
    </source>
</reference>
<comment type="caution">
    <text evidence="1">The sequence shown here is derived from an EMBL/GenBank/DDBJ whole genome shotgun (WGS) entry which is preliminary data.</text>
</comment>
<accession>A0A2T5J530</accession>
<protein>
    <submittedName>
        <fullName evidence="1">Uncharacterized protein</fullName>
    </submittedName>
</protein>
<dbReference type="Proteomes" id="UP000244168">
    <property type="component" value="Unassembled WGS sequence"/>
</dbReference>
<gene>
    <name evidence="1" type="ORF">C8P68_11063</name>
</gene>
<dbReference type="AlphaFoldDB" id="A0A2T5J530"/>
<evidence type="ECO:0000313" key="2">
    <source>
        <dbReference type="Proteomes" id="UP000244168"/>
    </source>
</evidence>
<dbReference type="EMBL" id="QAOQ01000010">
    <property type="protein sequence ID" value="PTQ92932.1"/>
    <property type="molecule type" value="Genomic_DNA"/>
</dbReference>
<proteinExistence type="predicted"/>